<organism evidence="2 3">
    <name type="scientific">Streptomyces pathocidini</name>
    <dbReference type="NCBI Taxonomy" id="1650571"/>
    <lineage>
        <taxon>Bacteria</taxon>
        <taxon>Bacillati</taxon>
        <taxon>Actinomycetota</taxon>
        <taxon>Actinomycetes</taxon>
        <taxon>Kitasatosporales</taxon>
        <taxon>Streptomycetaceae</taxon>
        <taxon>Streptomyces</taxon>
    </lineage>
</organism>
<feature type="region of interest" description="Disordered" evidence="1">
    <location>
        <begin position="44"/>
        <end position="74"/>
    </location>
</feature>
<evidence type="ECO:0000256" key="1">
    <source>
        <dbReference type="SAM" id="MobiDB-lite"/>
    </source>
</evidence>
<sequence length="74" mass="7977">MASQHEPEGWSAAKFTCPACHQPVEAVVKRRRKVLGAYVPVWEPGPCANPECPRSPQAEQDGGPAEEPKEAQPG</sequence>
<dbReference type="EMBL" id="JBIRWE010000004">
    <property type="protein sequence ID" value="MFI1964891.1"/>
    <property type="molecule type" value="Genomic_DNA"/>
</dbReference>
<dbReference type="RefSeq" id="WP_055473744.1">
    <property type="nucleotide sequence ID" value="NZ_JBEZHZ010000080.1"/>
</dbReference>
<comment type="caution">
    <text evidence="2">The sequence shown here is derived from an EMBL/GenBank/DDBJ whole genome shotgun (WGS) entry which is preliminary data.</text>
</comment>
<dbReference type="Proteomes" id="UP001611548">
    <property type="component" value="Unassembled WGS sequence"/>
</dbReference>
<proteinExistence type="predicted"/>
<accession>A0ABW7USS4</accession>
<reference evidence="2 3" key="1">
    <citation type="submission" date="2024-10" db="EMBL/GenBank/DDBJ databases">
        <title>The Natural Products Discovery Center: Release of the First 8490 Sequenced Strains for Exploring Actinobacteria Biosynthetic Diversity.</title>
        <authorList>
            <person name="Kalkreuter E."/>
            <person name="Kautsar S.A."/>
            <person name="Yang D."/>
            <person name="Bader C.D."/>
            <person name="Teijaro C.N."/>
            <person name="Fluegel L."/>
            <person name="Davis C.M."/>
            <person name="Simpson J.R."/>
            <person name="Lauterbach L."/>
            <person name="Steele A.D."/>
            <person name="Gui C."/>
            <person name="Meng S."/>
            <person name="Li G."/>
            <person name="Viehrig K."/>
            <person name="Ye F."/>
            <person name="Su P."/>
            <person name="Kiefer A.F."/>
            <person name="Nichols A."/>
            <person name="Cepeda A.J."/>
            <person name="Yan W."/>
            <person name="Fan B."/>
            <person name="Jiang Y."/>
            <person name="Adhikari A."/>
            <person name="Zheng C.-J."/>
            <person name="Schuster L."/>
            <person name="Cowan T.M."/>
            <person name="Smanski M.J."/>
            <person name="Chevrette M.G."/>
            <person name="De Carvalho L.P.S."/>
            <person name="Shen B."/>
        </authorList>
    </citation>
    <scope>NUCLEOTIDE SEQUENCE [LARGE SCALE GENOMIC DNA]</scope>
    <source>
        <strain evidence="2 3">NPDC020327</strain>
    </source>
</reference>
<protein>
    <submittedName>
        <fullName evidence="2">Uncharacterized protein</fullName>
    </submittedName>
</protein>
<evidence type="ECO:0000313" key="2">
    <source>
        <dbReference type="EMBL" id="MFI1964891.1"/>
    </source>
</evidence>
<gene>
    <name evidence="2" type="ORF">ACH429_12385</name>
</gene>
<name>A0ABW7USS4_9ACTN</name>
<evidence type="ECO:0000313" key="3">
    <source>
        <dbReference type="Proteomes" id="UP001611548"/>
    </source>
</evidence>
<keyword evidence="3" id="KW-1185">Reference proteome</keyword>